<feature type="disulfide bond" evidence="6">
    <location>
        <begin position="226"/>
        <end position="235"/>
    </location>
</feature>
<evidence type="ECO:0000256" key="4">
    <source>
        <dbReference type="ARBA" id="ARBA00023157"/>
    </source>
</evidence>
<comment type="caution">
    <text evidence="6">Lacks conserved residue(s) required for the propagation of feature annotation.</text>
</comment>
<dbReference type="GO" id="GO:0005112">
    <property type="term" value="F:Notch binding"/>
    <property type="evidence" value="ECO:0007669"/>
    <property type="project" value="TreeGrafter"/>
</dbReference>
<feature type="domain" description="EGF-like" evidence="8">
    <location>
        <begin position="25"/>
        <end position="63"/>
    </location>
</feature>
<evidence type="ECO:0000256" key="7">
    <source>
        <dbReference type="SAM" id="MobiDB-lite"/>
    </source>
</evidence>
<feature type="region of interest" description="Disordered" evidence="7">
    <location>
        <begin position="86"/>
        <end position="118"/>
    </location>
</feature>
<dbReference type="InterPro" id="IPR000152">
    <property type="entry name" value="EGF-type_Asp/Asn_hydroxyl_site"/>
</dbReference>
<dbReference type="InterPro" id="IPR001881">
    <property type="entry name" value="EGF-like_Ca-bd_dom"/>
</dbReference>
<dbReference type="PANTHER" id="PTHR12916:SF9">
    <property type="entry name" value="NEUROGENIC LOCUS NOTCH HOMOLOG PROTEIN 1-RELATED"/>
    <property type="match status" value="1"/>
</dbReference>
<evidence type="ECO:0000259" key="8">
    <source>
        <dbReference type="PROSITE" id="PS50026"/>
    </source>
</evidence>
<keyword evidence="10" id="KW-1185">Reference proteome</keyword>
<feature type="domain" description="EGF-like" evidence="8">
    <location>
        <begin position="238"/>
        <end position="276"/>
    </location>
</feature>
<dbReference type="InterPro" id="IPR049883">
    <property type="entry name" value="NOTCH1_EGF-like"/>
</dbReference>
<dbReference type="SUPFAM" id="SSF57196">
    <property type="entry name" value="EGF/Laminin"/>
    <property type="match status" value="5"/>
</dbReference>
<feature type="disulfide bond" evidence="6">
    <location>
        <begin position="53"/>
        <end position="62"/>
    </location>
</feature>
<dbReference type="InterPro" id="IPR013032">
    <property type="entry name" value="EGF-like_CS"/>
</dbReference>
<keyword evidence="4 6" id="KW-1015">Disulfide bond</keyword>
<evidence type="ECO:0000256" key="5">
    <source>
        <dbReference type="ARBA" id="ARBA00023180"/>
    </source>
</evidence>
<dbReference type="PANTHER" id="PTHR12916">
    <property type="entry name" value="CYTOCHROME C OXIDASE POLYPEPTIDE VIC-2"/>
    <property type="match status" value="1"/>
</dbReference>
<dbReference type="GO" id="GO:0005509">
    <property type="term" value="F:calcium ion binding"/>
    <property type="evidence" value="ECO:0007669"/>
    <property type="project" value="InterPro"/>
</dbReference>
<dbReference type="SMART" id="SM00181">
    <property type="entry name" value="EGF"/>
    <property type="match status" value="5"/>
</dbReference>
<dbReference type="InterPro" id="IPR018097">
    <property type="entry name" value="EGF_Ca-bd_CS"/>
</dbReference>
<dbReference type="PROSITE" id="PS01187">
    <property type="entry name" value="EGF_CA"/>
    <property type="match status" value="2"/>
</dbReference>
<evidence type="ECO:0000256" key="1">
    <source>
        <dbReference type="ARBA" id="ARBA00022536"/>
    </source>
</evidence>
<feature type="compositionally biased region" description="Low complexity" evidence="7">
    <location>
        <begin position="88"/>
        <end position="117"/>
    </location>
</feature>
<proteinExistence type="predicted"/>
<evidence type="ECO:0000313" key="10">
    <source>
        <dbReference type="Proteomes" id="UP000678499"/>
    </source>
</evidence>
<keyword evidence="5" id="KW-0325">Glycoprotein</keyword>
<dbReference type="PROSITE" id="PS00010">
    <property type="entry name" value="ASX_HYDROXYL"/>
    <property type="match status" value="3"/>
</dbReference>
<dbReference type="Pfam" id="PF07645">
    <property type="entry name" value="EGF_CA"/>
    <property type="match status" value="1"/>
</dbReference>
<dbReference type="Pfam" id="PF00008">
    <property type="entry name" value="EGF"/>
    <property type="match status" value="2"/>
</dbReference>
<dbReference type="FunFam" id="2.10.25.10:FF:000472">
    <property type="entry name" value="Uncharacterized protein, isoform A"/>
    <property type="match status" value="2"/>
</dbReference>
<dbReference type="EMBL" id="CAJPEX010004535">
    <property type="protein sequence ID" value="CAG0923089.1"/>
    <property type="molecule type" value="Genomic_DNA"/>
</dbReference>
<dbReference type="GO" id="GO:0007219">
    <property type="term" value="P:Notch signaling pathway"/>
    <property type="evidence" value="ECO:0007669"/>
    <property type="project" value="TreeGrafter"/>
</dbReference>
<evidence type="ECO:0000256" key="6">
    <source>
        <dbReference type="PROSITE-ProRule" id="PRU00076"/>
    </source>
</evidence>
<dbReference type="PROSITE" id="PS00022">
    <property type="entry name" value="EGF_1"/>
    <property type="match status" value="4"/>
</dbReference>
<dbReference type="Pfam" id="PF12661">
    <property type="entry name" value="hEGF"/>
    <property type="match status" value="1"/>
</dbReference>
<dbReference type="AlphaFoldDB" id="A0A7R9BZA9"/>
<dbReference type="SMART" id="SM00179">
    <property type="entry name" value="EGF_CA"/>
    <property type="match status" value="4"/>
</dbReference>
<dbReference type="PROSITE" id="PS50026">
    <property type="entry name" value="EGF_3"/>
    <property type="match status" value="4"/>
</dbReference>
<dbReference type="EMBL" id="OA886572">
    <property type="protein sequence ID" value="CAD7282937.1"/>
    <property type="molecule type" value="Genomic_DNA"/>
</dbReference>
<name>A0A7R9BZA9_9CRUS</name>
<dbReference type="FunFam" id="2.10.25.10:FF:000294">
    <property type="entry name" value="Delta-like protein"/>
    <property type="match status" value="1"/>
</dbReference>
<organism evidence="9">
    <name type="scientific">Notodromas monacha</name>
    <dbReference type="NCBI Taxonomy" id="399045"/>
    <lineage>
        <taxon>Eukaryota</taxon>
        <taxon>Metazoa</taxon>
        <taxon>Ecdysozoa</taxon>
        <taxon>Arthropoda</taxon>
        <taxon>Crustacea</taxon>
        <taxon>Oligostraca</taxon>
        <taxon>Ostracoda</taxon>
        <taxon>Podocopa</taxon>
        <taxon>Podocopida</taxon>
        <taxon>Cypridocopina</taxon>
        <taxon>Cypridoidea</taxon>
        <taxon>Cyprididae</taxon>
        <taxon>Notodromas</taxon>
    </lineage>
</organism>
<dbReference type="PRINTS" id="PR00010">
    <property type="entry name" value="EGFBLOOD"/>
</dbReference>
<keyword evidence="2" id="KW-0732">Signal</keyword>
<evidence type="ECO:0000256" key="2">
    <source>
        <dbReference type="ARBA" id="ARBA00022729"/>
    </source>
</evidence>
<reference evidence="9" key="1">
    <citation type="submission" date="2020-11" db="EMBL/GenBank/DDBJ databases">
        <authorList>
            <person name="Tran Van P."/>
        </authorList>
    </citation>
    <scope>NUCLEOTIDE SEQUENCE</scope>
</reference>
<feature type="domain" description="EGF-like" evidence="8">
    <location>
        <begin position="200"/>
        <end position="236"/>
    </location>
</feature>
<dbReference type="InterPro" id="IPR000742">
    <property type="entry name" value="EGF"/>
</dbReference>
<gene>
    <name evidence="9" type="ORF">NMOB1V02_LOCUS10555</name>
</gene>
<evidence type="ECO:0000313" key="9">
    <source>
        <dbReference type="EMBL" id="CAD7282937.1"/>
    </source>
</evidence>
<sequence length="311" mass="32646">MVVNGGQPIKCEIMKMRDNLRHPGDLNYCGTHEPCRNGGTCENTAPNEYSCTCPDGFSGQNCQVVDNPCATTPCHNGATCYEFKRDSSSSSSSSSATGIDTGSSTAAGGNNSAGTGTRSANGTTDLGFTCVCPNGWTGDKCEIRVSDSAKVATGAAAGSIKERSIIRYVGNDGRKTSSKTGWGDICVVFKVVKGVELKIDIDECKSSPCLHGGTCEDLVDGFQCYCPPGWTGVTCDLDADECEEEQNPCVNSLSCVNVVGDYRCECMKGWTGKNCEENVDDCAGRGKPCENGATCLDLVNAYKCVCPAGFA</sequence>
<feature type="domain" description="EGF-like" evidence="8">
    <location>
        <begin position="278"/>
        <end position="311"/>
    </location>
</feature>
<dbReference type="OrthoDB" id="283575at2759"/>
<accession>A0A7R9BZA9</accession>
<dbReference type="CDD" id="cd00054">
    <property type="entry name" value="EGF_CA"/>
    <property type="match status" value="4"/>
</dbReference>
<evidence type="ECO:0000256" key="3">
    <source>
        <dbReference type="ARBA" id="ARBA00022737"/>
    </source>
</evidence>
<feature type="non-terminal residue" evidence="9">
    <location>
        <position position="1"/>
    </location>
</feature>
<keyword evidence="1 6" id="KW-0245">EGF-like domain</keyword>
<feature type="disulfide bond" evidence="6">
    <location>
        <begin position="266"/>
        <end position="275"/>
    </location>
</feature>
<protein>
    <recommendedName>
        <fullName evidence="8">EGF-like domain-containing protein</fullName>
    </recommendedName>
</protein>
<dbReference type="Proteomes" id="UP000678499">
    <property type="component" value="Unassembled WGS sequence"/>
</dbReference>
<keyword evidence="3" id="KW-0677">Repeat</keyword>
<dbReference type="Gene3D" id="2.10.25.10">
    <property type="entry name" value="Laminin"/>
    <property type="match status" value="5"/>
</dbReference>
<dbReference type="PROSITE" id="PS01186">
    <property type="entry name" value="EGF_2"/>
    <property type="match status" value="4"/>
</dbReference>